<dbReference type="EMBL" id="JACGWN010000006">
    <property type="protein sequence ID" value="KAL0447809.1"/>
    <property type="molecule type" value="Genomic_DNA"/>
</dbReference>
<dbReference type="InterPro" id="IPR059164">
    <property type="entry name" value="HAT_PRP39_C"/>
</dbReference>
<comment type="subcellular location">
    <subcellularLocation>
        <location evidence="1">Nucleus</location>
    </subcellularLocation>
</comment>
<comment type="similarity">
    <text evidence="2">Belongs to the crooked-neck family.</text>
</comment>
<dbReference type="AlphaFoldDB" id="A0AAW2X3D9"/>
<comment type="caution">
    <text evidence="7">The sequence shown here is derived from an EMBL/GenBank/DDBJ whole genome shotgun (WGS) entry which is preliminary data.</text>
</comment>
<dbReference type="SUPFAM" id="SSF48452">
    <property type="entry name" value="TPR-like"/>
    <property type="match status" value="1"/>
</dbReference>
<keyword evidence="5" id="KW-0508">mRNA splicing</keyword>
<dbReference type="GO" id="GO:0071014">
    <property type="term" value="C:post-mRNA release spliceosomal complex"/>
    <property type="evidence" value="ECO:0007669"/>
    <property type="project" value="TreeGrafter"/>
</dbReference>
<evidence type="ECO:0000256" key="1">
    <source>
        <dbReference type="ARBA" id="ARBA00004123"/>
    </source>
</evidence>
<dbReference type="Pfam" id="PF23241">
    <property type="entry name" value="HAT_PRP39_C"/>
    <property type="match status" value="1"/>
</dbReference>
<dbReference type="PANTHER" id="PTHR11246">
    <property type="entry name" value="PRE-MRNA SPLICING FACTOR"/>
    <property type="match status" value="1"/>
</dbReference>
<keyword evidence="3" id="KW-0507">mRNA processing</keyword>
<dbReference type="GO" id="GO:0071007">
    <property type="term" value="C:U2-type catalytic step 2 spliceosome"/>
    <property type="evidence" value="ECO:0007669"/>
    <property type="project" value="TreeGrafter"/>
</dbReference>
<keyword evidence="4" id="KW-0677">Repeat</keyword>
<evidence type="ECO:0000313" key="7">
    <source>
        <dbReference type="EMBL" id="KAL0447809.1"/>
    </source>
</evidence>
<dbReference type="GO" id="GO:0071011">
    <property type="term" value="C:precatalytic spliceosome"/>
    <property type="evidence" value="ECO:0007669"/>
    <property type="project" value="TreeGrafter"/>
</dbReference>
<keyword evidence="6" id="KW-0539">Nucleus</keyword>
<dbReference type="InterPro" id="IPR003107">
    <property type="entry name" value="HAT"/>
</dbReference>
<proteinExistence type="inferred from homology"/>
<dbReference type="InterPro" id="IPR045075">
    <property type="entry name" value="Syf1-like"/>
</dbReference>
<dbReference type="InterPro" id="IPR011990">
    <property type="entry name" value="TPR-like_helical_dom_sf"/>
</dbReference>
<evidence type="ECO:0000256" key="2">
    <source>
        <dbReference type="ARBA" id="ARBA00008644"/>
    </source>
</evidence>
<gene>
    <name evidence="7" type="ORF">Slati_1908800</name>
</gene>
<dbReference type="PANTHER" id="PTHR11246:SF3">
    <property type="entry name" value="CROOKED NECK-LIKE PROTEIN 1"/>
    <property type="match status" value="1"/>
</dbReference>
<dbReference type="GO" id="GO:0000245">
    <property type="term" value="P:spliceosomal complex assembly"/>
    <property type="evidence" value="ECO:0007669"/>
    <property type="project" value="TreeGrafter"/>
</dbReference>
<evidence type="ECO:0000256" key="4">
    <source>
        <dbReference type="ARBA" id="ARBA00022737"/>
    </source>
</evidence>
<protein>
    <submittedName>
        <fullName evidence="7">Crooked neck-like protein 1</fullName>
    </submittedName>
</protein>
<name>A0AAW2X3D9_9LAMI</name>
<evidence type="ECO:0000256" key="6">
    <source>
        <dbReference type="ARBA" id="ARBA00023242"/>
    </source>
</evidence>
<evidence type="ECO:0000256" key="5">
    <source>
        <dbReference type="ARBA" id="ARBA00023187"/>
    </source>
</evidence>
<dbReference type="SMART" id="SM00386">
    <property type="entry name" value="HAT"/>
    <property type="match status" value="3"/>
</dbReference>
<reference evidence="7" key="1">
    <citation type="submission" date="2020-06" db="EMBL/GenBank/DDBJ databases">
        <authorList>
            <person name="Li T."/>
            <person name="Hu X."/>
            <person name="Zhang T."/>
            <person name="Song X."/>
            <person name="Zhang H."/>
            <person name="Dai N."/>
            <person name="Sheng W."/>
            <person name="Hou X."/>
            <person name="Wei L."/>
        </authorList>
    </citation>
    <scope>NUCLEOTIDE SEQUENCE</scope>
    <source>
        <strain evidence="7">KEN1</strain>
        <tissue evidence="7">Leaf</tissue>
    </source>
</reference>
<organism evidence="7">
    <name type="scientific">Sesamum latifolium</name>
    <dbReference type="NCBI Taxonomy" id="2727402"/>
    <lineage>
        <taxon>Eukaryota</taxon>
        <taxon>Viridiplantae</taxon>
        <taxon>Streptophyta</taxon>
        <taxon>Embryophyta</taxon>
        <taxon>Tracheophyta</taxon>
        <taxon>Spermatophyta</taxon>
        <taxon>Magnoliopsida</taxon>
        <taxon>eudicotyledons</taxon>
        <taxon>Gunneridae</taxon>
        <taxon>Pentapetalae</taxon>
        <taxon>asterids</taxon>
        <taxon>lamiids</taxon>
        <taxon>Lamiales</taxon>
        <taxon>Pedaliaceae</taxon>
        <taxon>Sesamum</taxon>
    </lineage>
</organism>
<sequence>MADLQVKRPRLTRAKNKTHAAIQIAAEQLFREARELQESEIRTPKHKITDDTELGDYRLRKRKEFEDLIRRVRGNKGVWVKYAKWEESQEDYARARSVWERALEVDYRDHTLWLKYADFEMKNKFVNHARNVWDRATQLLHGLDQLWYKYIHMEEMLGNVAGARQIFEGG</sequence>
<evidence type="ECO:0000256" key="3">
    <source>
        <dbReference type="ARBA" id="ARBA00022664"/>
    </source>
</evidence>
<accession>A0AAW2X3D9</accession>
<reference evidence="7" key="2">
    <citation type="journal article" date="2024" name="Plant">
        <title>Genomic evolution and insights into agronomic trait innovations of Sesamum species.</title>
        <authorList>
            <person name="Miao H."/>
            <person name="Wang L."/>
            <person name="Qu L."/>
            <person name="Liu H."/>
            <person name="Sun Y."/>
            <person name="Le M."/>
            <person name="Wang Q."/>
            <person name="Wei S."/>
            <person name="Zheng Y."/>
            <person name="Lin W."/>
            <person name="Duan Y."/>
            <person name="Cao H."/>
            <person name="Xiong S."/>
            <person name="Wang X."/>
            <person name="Wei L."/>
            <person name="Li C."/>
            <person name="Ma Q."/>
            <person name="Ju M."/>
            <person name="Zhao R."/>
            <person name="Li G."/>
            <person name="Mu C."/>
            <person name="Tian Q."/>
            <person name="Mei H."/>
            <person name="Zhang T."/>
            <person name="Gao T."/>
            <person name="Zhang H."/>
        </authorList>
    </citation>
    <scope>NUCLEOTIDE SEQUENCE</scope>
    <source>
        <strain evidence="7">KEN1</strain>
    </source>
</reference>
<dbReference type="Gene3D" id="1.25.40.10">
    <property type="entry name" value="Tetratricopeptide repeat domain"/>
    <property type="match status" value="1"/>
</dbReference>
<dbReference type="GO" id="GO:0000974">
    <property type="term" value="C:Prp19 complex"/>
    <property type="evidence" value="ECO:0007669"/>
    <property type="project" value="TreeGrafter"/>
</dbReference>